<organism evidence="3 4">
    <name type="scientific">Rhipicephalus sanguineus</name>
    <name type="common">Brown dog tick</name>
    <name type="synonym">Ixodes sanguineus</name>
    <dbReference type="NCBI Taxonomy" id="34632"/>
    <lineage>
        <taxon>Eukaryota</taxon>
        <taxon>Metazoa</taxon>
        <taxon>Ecdysozoa</taxon>
        <taxon>Arthropoda</taxon>
        <taxon>Chelicerata</taxon>
        <taxon>Arachnida</taxon>
        <taxon>Acari</taxon>
        <taxon>Parasitiformes</taxon>
        <taxon>Ixodida</taxon>
        <taxon>Ixodoidea</taxon>
        <taxon>Ixodidae</taxon>
        <taxon>Rhipicephalinae</taxon>
        <taxon>Rhipicephalus</taxon>
        <taxon>Rhipicephalus</taxon>
    </lineage>
</organism>
<keyword evidence="4" id="KW-1185">Reference proteome</keyword>
<dbReference type="AlphaFoldDB" id="A0A9D4PSX3"/>
<evidence type="ECO:0000256" key="1">
    <source>
        <dbReference type="SAM" id="Phobius"/>
    </source>
</evidence>
<sequence length="172" mass="18738">MQTAAFWFGLLQLLSYGLSPMAHCICFVKLSGAEERVQLAGNSGSFSVPADLYSGSVQLRVRSWGRERVEGATAFRAAFHKKQIELFQYTEMLIAFFLAGALATVVLFAIGLILQARALRVTAFFDMDLAELVAGGADVPRKNQAQGDHRRNVPLGRRWAAAVAGTQSRGES</sequence>
<feature type="signal peptide" evidence="2">
    <location>
        <begin position="1"/>
        <end position="24"/>
    </location>
</feature>
<feature type="chain" id="PRO_5039161000" evidence="2">
    <location>
        <begin position="25"/>
        <end position="172"/>
    </location>
</feature>
<comment type="caution">
    <text evidence="3">The sequence shown here is derived from an EMBL/GenBank/DDBJ whole genome shotgun (WGS) entry which is preliminary data.</text>
</comment>
<name>A0A9D4PSX3_RHISA</name>
<evidence type="ECO:0000313" key="3">
    <source>
        <dbReference type="EMBL" id="KAH7952502.1"/>
    </source>
</evidence>
<keyword evidence="1" id="KW-0472">Membrane</keyword>
<keyword evidence="2" id="KW-0732">Signal</keyword>
<protein>
    <submittedName>
        <fullName evidence="3">Uncharacterized protein</fullName>
    </submittedName>
</protein>
<evidence type="ECO:0000256" key="2">
    <source>
        <dbReference type="SAM" id="SignalP"/>
    </source>
</evidence>
<reference evidence="3" key="2">
    <citation type="submission" date="2021-09" db="EMBL/GenBank/DDBJ databases">
        <authorList>
            <person name="Jia N."/>
            <person name="Wang J."/>
            <person name="Shi W."/>
            <person name="Du L."/>
            <person name="Sun Y."/>
            <person name="Zhan W."/>
            <person name="Jiang J."/>
            <person name="Wang Q."/>
            <person name="Zhang B."/>
            <person name="Ji P."/>
            <person name="Sakyi L.B."/>
            <person name="Cui X."/>
            <person name="Yuan T."/>
            <person name="Jiang B."/>
            <person name="Yang W."/>
            <person name="Lam T.T.-Y."/>
            <person name="Chang Q."/>
            <person name="Ding S."/>
            <person name="Wang X."/>
            <person name="Zhu J."/>
            <person name="Ruan X."/>
            <person name="Zhao L."/>
            <person name="Wei J."/>
            <person name="Que T."/>
            <person name="Du C."/>
            <person name="Cheng J."/>
            <person name="Dai P."/>
            <person name="Han X."/>
            <person name="Huang E."/>
            <person name="Gao Y."/>
            <person name="Liu J."/>
            <person name="Shao H."/>
            <person name="Ye R."/>
            <person name="Li L."/>
            <person name="Wei W."/>
            <person name="Wang X."/>
            <person name="Wang C."/>
            <person name="Huo Q."/>
            <person name="Li W."/>
            <person name="Guo W."/>
            <person name="Chen H."/>
            <person name="Chen S."/>
            <person name="Zhou L."/>
            <person name="Zhou L."/>
            <person name="Ni X."/>
            <person name="Tian J."/>
            <person name="Zhou Y."/>
            <person name="Sheng Y."/>
            <person name="Liu T."/>
            <person name="Pan Y."/>
            <person name="Xia L."/>
            <person name="Li J."/>
            <person name="Zhao F."/>
            <person name="Cao W."/>
        </authorList>
    </citation>
    <scope>NUCLEOTIDE SEQUENCE</scope>
    <source>
        <strain evidence="3">Rsan-2018</strain>
        <tissue evidence="3">Larvae</tissue>
    </source>
</reference>
<keyword evidence="1" id="KW-1133">Transmembrane helix</keyword>
<gene>
    <name evidence="3" type="ORF">HPB52_023837</name>
</gene>
<accession>A0A9D4PSX3</accession>
<keyword evidence="1" id="KW-0812">Transmembrane</keyword>
<reference evidence="3" key="1">
    <citation type="journal article" date="2020" name="Cell">
        <title>Large-Scale Comparative Analyses of Tick Genomes Elucidate Their Genetic Diversity and Vector Capacities.</title>
        <authorList>
            <consortium name="Tick Genome and Microbiome Consortium (TIGMIC)"/>
            <person name="Jia N."/>
            <person name="Wang J."/>
            <person name="Shi W."/>
            <person name="Du L."/>
            <person name="Sun Y."/>
            <person name="Zhan W."/>
            <person name="Jiang J.F."/>
            <person name="Wang Q."/>
            <person name="Zhang B."/>
            <person name="Ji P."/>
            <person name="Bell-Sakyi L."/>
            <person name="Cui X.M."/>
            <person name="Yuan T.T."/>
            <person name="Jiang B.G."/>
            <person name="Yang W.F."/>
            <person name="Lam T.T."/>
            <person name="Chang Q.C."/>
            <person name="Ding S.J."/>
            <person name="Wang X.J."/>
            <person name="Zhu J.G."/>
            <person name="Ruan X.D."/>
            <person name="Zhao L."/>
            <person name="Wei J.T."/>
            <person name="Ye R.Z."/>
            <person name="Que T.C."/>
            <person name="Du C.H."/>
            <person name="Zhou Y.H."/>
            <person name="Cheng J.X."/>
            <person name="Dai P.F."/>
            <person name="Guo W.B."/>
            <person name="Han X.H."/>
            <person name="Huang E.J."/>
            <person name="Li L.F."/>
            <person name="Wei W."/>
            <person name="Gao Y.C."/>
            <person name="Liu J.Z."/>
            <person name="Shao H.Z."/>
            <person name="Wang X."/>
            <person name="Wang C.C."/>
            <person name="Yang T.C."/>
            <person name="Huo Q.B."/>
            <person name="Li W."/>
            <person name="Chen H.Y."/>
            <person name="Chen S.E."/>
            <person name="Zhou L.G."/>
            <person name="Ni X.B."/>
            <person name="Tian J.H."/>
            <person name="Sheng Y."/>
            <person name="Liu T."/>
            <person name="Pan Y.S."/>
            <person name="Xia L.Y."/>
            <person name="Li J."/>
            <person name="Zhao F."/>
            <person name="Cao W.C."/>
        </authorList>
    </citation>
    <scope>NUCLEOTIDE SEQUENCE</scope>
    <source>
        <strain evidence="3">Rsan-2018</strain>
    </source>
</reference>
<dbReference type="Proteomes" id="UP000821837">
    <property type="component" value="Chromosome 5"/>
</dbReference>
<dbReference type="EMBL" id="JABSTV010001251">
    <property type="protein sequence ID" value="KAH7952502.1"/>
    <property type="molecule type" value="Genomic_DNA"/>
</dbReference>
<feature type="transmembrane region" description="Helical" evidence="1">
    <location>
        <begin position="92"/>
        <end position="114"/>
    </location>
</feature>
<proteinExistence type="predicted"/>
<evidence type="ECO:0000313" key="4">
    <source>
        <dbReference type="Proteomes" id="UP000821837"/>
    </source>
</evidence>